<evidence type="ECO:0000313" key="1">
    <source>
        <dbReference type="EMBL" id="KAK3608929.1"/>
    </source>
</evidence>
<evidence type="ECO:0000313" key="2">
    <source>
        <dbReference type="Proteomes" id="UP001195483"/>
    </source>
</evidence>
<comment type="caution">
    <text evidence="1">The sequence shown here is derived from an EMBL/GenBank/DDBJ whole genome shotgun (WGS) entry which is preliminary data.</text>
</comment>
<gene>
    <name evidence="1" type="ORF">CHS0354_002569</name>
</gene>
<feature type="non-terminal residue" evidence="1">
    <location>
        <position position="1"/>
    </location>
</feature>
<reference evidence="1" key="2">
    <citation type="journal article" date="2021" name="Genome Biol. Evol.">
        <title>Developing a high-quality reference genome for a parasitic bivalve with doubly uniparental inheritance (Bivalvia: Unionida).</title>
        <authorList>
            <person name="Smith C.H."/>
        </authorList>
    </citation>
    <scope>NUCLEOTIDE SEQUENCE</scope>
    <source>
        <strain evidence="1">CHS0354</strain>
        <tissue evidence="1">Mantle</tissue>
    </source>
</reference>
<sequence>SLCLGPGPARQSFDSSPELFDFSLYPREIPQLKLRCIMHRPTCLEFSKISPMELPPEELLLDLGLNLRICLSKWQIPPLYHQLGPENTTLEYGTKDEYAYKQLTKEYYTGVRHQG</sequence>
<accession>A0AAE0TFA6</accession>
<name>A0AAE0TFA6_9BIVA</name>
<reference evidence="1" key="1">
    <citation type="journal article" date="2021" name="Genome Biol. Evol.">
        <title>A High-Quality Reference Genome for a Parasitic Bivalve with Doubly Uniparental Inheritance (Bivalvia: Unionida).</title>
        <authorList>
            <person name="Smith C.H."/>
        </authorList>
    </citation>
    <scope>NUCLEOTIDE SEQUENCE</scope>
    <source>
        <strain evidence="1">CHS0354</strain>
    </source>
</reference>
<protein>
    <submittedName>
        <fullName evidence="1">Uncharacterized protein</fullName>
    </submittedName>
</protein>
<reference evidence="1" key="3">
    <citation type="submission" date="2023-05" db="EMBL/GenBank/DDBJ databases">
        <authorList>
            <person name="Smith C.H."/>
        </authorList>
    </citation>
    <scope>NUCLEOTIDE SEQUENCE</scope>
    <source>
        <strain evidence="1">CHS0354</strain>
        <tissue evidence="1">Mantle</tissue>
    </source>
</reference>
<organism evidence="1 2">
    <name type="scientific">Potamilus streckersoni</name>
    <dbReference type="NCBI Taxonomy" id="2493646"/>
    <lineage>
        <taxon>Eukaryota</taxon>
        <taxon>Metazoa</taxon>
        <taxon>Spiralia</taxon>
        <taxon>Lophotrochozoa</taxon>
        <taxon>Mollusca</taxon>
        <taxon>Bivalvia</taxon>
        <taxon>Autobranchia</taxon>
        <taxon>Heteroconchia</taxon>
        <taxon>Palaeoheterodonta</taxon>
        <taxon>Unionida</taxon>
        <taxon>Unionoidea</taxon>
        <taxon>Unionidae</taxon>
        <taxon>Ambleminae</taxon>
        <taxon>Lampsilini</taxon>
        <taxon>Potamilus</taxon>
    </lineage>
</organism>
<dbReference type="Proteomes" id="UP001195483">
    <property type="component" value="Unassembled WGS sequence"/>
</dbReference>
<dbReference type="AlphaFoldDB" id="A0AAE0TFA6"/>
<dbReference type="EMBL" id="JAEAOA010000212">
    <property type="protein sequence ID" value="KAK3608929.1"/>
    <property type="molecule type" value="Genomic_DNA"/>
</dbReference>
<keyword evidence="2" id="KW-1185">Reference proteome</keyword>
<proteinExistence type="predicted"/>